<dbReference type="Pfam" id="PF10229">
    <property type="entry name" value="MMADHC"/>
    <property type="match status" value="1"/>
</dbReference>
<keyword evidence="2" id="KW-1185">Reference proteome</keyword>
<evidence type="ECO:0000313" key="2">
    <source>
        <dbReference type="Proteomes" id="UP000193560"/>
    </source>
</evidence>
<dbReference type="AlphaFoldDB" id="A0A1X2IGN8"/>
<name>A0A1X2IGN8_9FUNG</name>
<reference evidence="1 2" key="1">
    <citation type="submission" date="2016-07" db="EMBL/GenBank/DDBJ databases">
        <title>Pervasive Adenine N6-methylation of Active Genes in Fungi.</title>
        <authorList>
            <consortium name="DOE Joint Genome Institute"/>
            <person name="Mondo S.J."/>
            <person name="Dannebaum R.O."/>
            <person name="Kuo R.C."/>
            <person name="Labutti K."/>
            <person name="Haridas S."/>
            <person name="Kuo A."/>
            <person name="Salamov A."/>
            <person name="Ahrendt S.R."/>
            <person name="Lipzen A."/>
            <person name="Sullivan W."/>
            <person name="Andreopoulos W.B."/>
            <person name="Clum A."/>
            <person name="Lindquist E."/>
            <person name="Daum C."/>
            <person name="Ramamoorthy G.K."/>
            <person name="Gryganskyi A."/>
            <person name="Culley D."/>
            <person name="Magnuson J.K."/>
            <person name="James T.Y."/>
            <person name="O'Malley M.A."/>
            <person name="Stajich J.E."/>
            <person name="Spatafora J.W."/>
            <person name="Visel A."/>
            <person name="Grigoriev I.V."/>
        </authorList>
    </citation>
    <scope>NUCLEOTIDE SEQUENCE [LARGE SCALE GENOMIC DNA]</scope>
    <source>
        <strain evidence="1 2">NRRL 1336</strain>
    </source>
</reference>
<gene>
    <name evidence="1" type="ORF">BCR42DRAFT_416247</name>
</gene>
<protein>
    <recommendedName>
        <fullName evidence="3">Methylmalonic aciduria and homocystinuria type D protein</fullName>
    </recommendedName>
</protein>
<proteinExistence type="predicted"/>
<dbReference type="Proteomes" id="UP000193560">
    <property type="component" value="Unassembled WGS sequence"/>
</dbReference>
<dbReference type="EMBL" id="MCGE01000012">
    <property type="protein sequence ID" value="ORZ15982.1"/>
    <property type="molecule type" value="Genomic_DNA"/>
</dbReference>
<accession>A0A1X2IGN8</accession>
<dbReference type="PANTHER" id="PTHR13192:SF3">
    <property type="entry name" value="COBALAMIN TRAFFICKING PROTEIN CBLD"/>
    <property type="match status" value="1"/>
</dbReference>
<dbReference type="GO" id="GO:0009235">
    <property type="term" value="P:cobalamin metabolic process"/>
    <property type="evidence" value="ECO:0007669"/>
    <property type="project" value="InterPro"/>
</dbReference>
<dbReference type="InterPro" id="IPR019362">
    <property type="entry name" value="MMADHC"/>
</dbReference>
<evidence type="ECO:0008006" key="3">
    <source>
        <dbReference type="Google" id="ProtNLM"/>
    </source>
</evidence>
<sequence>MVTTTTIPIQNDSYPKSKVNKTTTPTCEAPATRFIYQQSEFEYSVHSPGSRFGRELGTVFPTLSTKQLKEILVIPVIQRCEYDMVGITQQVNHERDDKLEIFVSWGKAVVERLKSIGMWADIMDPASGFPIYTEAGPTPYPDVQGTQTLTRYDIQNVGCCHILLHPTWKSKIYPSTMFTTAPADILVKVINEFV</sequence>
<dbReference type="STRING" id="90262.A0A1X2IGN8"/>
<evidence type="ECO:0000313" key="1">
    <source>
        <dbReference type="EMBL" id="ORZ15982.1"/>
    </source>
</evidence>
<dbReference type="OrthoDB" id="10263782at2759"/>
<comment type="caution">
    <text evidence="1">The sequence shown here is derived from an EMBL/GenBank/DDBJ whole genome shotgun (WGS) entry which is preliminary data.</text>
</comment>
<dbReference type="PANTHER" id="PTHR13192">
    <property type="entry name" value="MY011 PROTEIN"/>
    <property type="match status" value="1"/>
</dbReference>
<organism evidence="1 2">
    <name type="scientific">Absidia repens</name>
    <dbReference type="NCBI Taxonomy" id="90262"/>
    <lineage>
        <taxon>Eukaryota</taxon>
        <taxon>Fungi</taxon>
        <taxon>Fungi incertae sedis</taxon>
        <taxon>Mucoromycota</taxon>
        <taxon>Mucoromycotina</taxon>
        <taxon>Mucoromycetes</taxon>
        <taxon>Mucorales</taxon>
        <taxon>Cunninghamellaceae</taxon>
        <taxon>Absidia</taxon>
    </lineage>
</organism>